<organism evidence="1 2">
    <name type="scientific">Deinococcus seoulensis</name>
    <dbReference type="NCBI Taxonomy" id="1837379"/>
    <lineage>
        <taxon>Bacteria</taxon>
        <taxon>Thermotogati</taxon>
        <taxon>Deinococcota</taxon>
        <taxon>Deinococci</taxon>
        <taxon>Deinococcales</taxon>
        <taxon>Deinococcaceae</taxon>
        <taxon>Deinococcus</taxon>
    </lineage>
</organism>
<name>A0ABQ2RPG7_9DEIO</name>
<gene>
    <name evidence="1" type="ORF">GCM10008959_05420</name>
</gene>
<evidence type="ECO:0000313" key="1">
    <source>
        <dbReference type="EMBL" id="GGR47224.1"/>
    </source>
</evidence>
<dbReference type="EMBL" id="BMQM01000002">
    <property type="protein sequence ID" value="GGR47224.1"/>
    <property type="molecule type" value="Genomic_DNA"/>
</dbReference>
<sequence>MEAYEFSFTEENGRRLPEDSFPISYGDGRDTIWHSNINGVRGLYLIDDSDPIPEEAIYISPSLSALLFDGIGLEVLAKKFSADDDSVERFIDKRKIYLNRHRKFVE</sequence>
<evidence type="ECO:0000313" key="2">
    <source>
        <dbReference type="Proteomes" id="UP000634308"/>
    </source>
</evidence>
<comment type="caution">
    <text evidence="1">The sequence shown here is derived from an EMBL/GenBank/DDBJ whole genome shotgun (WGS) entry which is preliminary data.</text>
</comment>
<proteinExistence type="predicted"/>
<dbReference type="Proteomes" id="UP000634308">
    <property type="component" value="Unassembled WGS sequence"/>
</dbReference>
<protein>
    <submittedName>
        <fullName evidence="1">Uncharacterized protein</fullName>
    </submittedName>
</protein>
<dbReference type="RefSeq" id="WP_189063440.1">
    <property type="nucleotide sequence ID" value="NZ_BMQM01000002.1"/>
</dbReference>
<accession>A0ABQ2RPG7</accession>
<keyword evidence="2" id="KW-1185">Reference proteome</keyword>
<reference evidence="2" key="1">
    <citation type="journal article" date="2019" name="Int. J. Syst. Evol. Microbiol.">
        <title>The Global Catalogue of Microorganisms (GCM) 10K type strain sequencing project: providing services to taxonomists for standard genome sequencing and annotation.</title>
        <authorList>
            <consortium name="The Broad Institute Genomics Platform"/>
            <consortium name="The Broad Institute Genome Sequencing Center for Infectious Disease"/>
            <person name="Wu L."/>
            <person name="Ma J."/>
        </authorList>
    </citation>
    <scope>NUCLEOTIDE SEQUENCE [LARGE SCALE GENOMIC DNA]</scope>
    <source>
        <strain evidence="2">JCM 31404</strain>
    </source>
</reference>